<dbReference type="Pfam" id="PF09858">
    <property type="entry name" value="DUF2085"/>
    <property type="match status" value="1"/>
</dbReference>
<sequence>MRKIEFVSCHKLPERSFFYKGKQFPFCARCTGIYVGYFIFIPLLWFIKIDIYWALLAIAPTMIDGLTQAYFNRESTNFLRFSTGILAGYGLAGLSDFIAYWTVYCFTHFILN</sequence>
<evidence type="ECO:0000313" key="3">
    <source>
        <dbReference type="Proteomes" id="UP001500748"/>
    </source>
</evidence>
<proteinExistence type="predicted"/>
<dbReference type="EMBL" id="BAABDU010000003">
    <property type="protein sequence ID" value="GAA3764726.1"/>
    <property type="molecule type" value="Genomic_DNA"/>
</dbReference>
<dbReference type="Proteomes" id="UP001500748">
    <property type="component" value="Unassembled WGS sequence"/>
</dbReference>
<keyword evidence="1" id="KW-0812">Transmembrane</keyword>
<evidence type="ECO:0000313" key="2">
    <source>
        <dbReference type="EMBL" id="GAA3764726.1"/>
    </source>
</evidence>
<accession>A0ABP7GMP0</accession>
<reference evidence="3" key="1">
    <citation type="journal article" date="2019" name="Int. J. Syst. Evol. Microbiol.">
        <title>The Global Catalogue of Microorganisms (GCM) 10K type strain sequencing project: providing services to taxonomists for standard genome sequencing and annotation.</title>
        <authorList>
            <consortium name="The Broad Institute Genomics Platform"/>
            <consortium name="The Broad Institute Genome Sequencing Center for Infectious Disease"/>
            <person name="Wu L."/>
            <person name="Ma J."/>
        </authorList>
    </citation>
    <scope>NUCLEOTIDE SEQUENCE [LARGE SCALE GENOMIC DNA]</scope>
    <source>
        <strain evidence="3">JCM 17337</strain>
    </source>
</reference>
<protein>
    <submittedName>
        <fullName evidence="2">DUF2085 domain-containing protein</fullName>
    </submittedName>
</protein>
<keyword evidence="3" id="KW-1185">Reference proteome</keyword>
<feature type="transmembrane region" description="Helical" evidence="1">
    <location>
        <begin position="83"/>
        <end position="111"/>
    </location>
</feature>
<comment type="caution">
    <text evidence="2">The sequence shown here is derived from an EMBL/GenBank/DDBJ whole genome shotgun (WGS) entry which is preliminary data.</text>
</comment>
<keyword evidence="1" id="KW-1133">Transmembrane helix</keyword>
<feature type="transmembrane region" description="Helical" evidence="1">
    <location>
        <begin position="26"/>
        <end position="45"/>
    </location>
</feature>
<name>A0ABP7GMP0_9FLAO</name>
<dbReference type="RefSeq" id="WP_345142703.1">
    <property type="nucleotide sequence ID" value="NZ_BAABDU010000003.1"/>
</dbReference>
<organism evidence="2 3">
    <name type="scientific">Flavobacterium ginsengiterrae</name>
    <dbReference type="NCBI Taxonomy" id="871695"/>
    <lineage>
        <taxon>Bacteria</taxon>
        <taxon>Pseudomonadati</taxon>
        <taxon>Bacteroidota</taxon>
        <taxon>Flavobacteriia</taxon>
        <taxon>Flavobacteriales</taxon>
        <taxon>Flavobacteriaceae</taxon>
        <taxon>Flavobacterium</taxon>
    </lineage>
</organism>
<keyword evidence="1" id="KW-0472">Membrane</keyword>
<dbReference type="InterPro" id="IPR019206">
    <property type="entry name" value="DUF2085_TM"/>
</dbReference>
<feature type="transmembrane region" description="Helical" evidence="1">
    <location>
        <begin position="51"/>
        <end position="71"/>
    </location>
</feature>
<gene>
    <name evidence="2" type="ORF">GCM10022423_16110</name>
</gene>
<evidence type="ECO:0000256" key="1">
    <source>
        <dbReference type="SAM" id="Phobius"/>
    </source>
</evidence>